<evidence type="ECO:0000259" key="3">
    <source>
        <dbReference type="SMART" id="SM00646"/>
    </source>
</evidence>
<feature type="non-terminal residue" evidence="4">
    <location>
        <position position="1"/>
    </location>
</feature>
<dbReference type="SUPFAM" id="SSF53187">
    <property type="entry name" value="Zn-dependent exopeptidases"/>
    <property type="match status" value="1"/>
</dbReference>
<dbReference type="InterPro" id="IPR002508">
    <property type="entry name" value="MurNAc-LAA_cat"/>
</dbReference>
<dbReference type="AlphaFoldDB" id="A0A1I4PH33"/>
<dbReference type="InterPro" id="IPR036365">
    <property type="entry name" value="PGBD-like_sf"/>
</dbReference>
<dbReference type="InterPro" id="IPR050695">
    <property type="entry name" value="N-acetylmuramoyl_amidase_3"/>
</dbReference>
<reference evidence="5" key="1">
    <citation type="submission" date="2016-10" db="EMBL/GenBank/DDBJ databases">
        <authorList>
            <person name="Varghese N."/>
            <person name="Submissions S."/>
        </authorList>
    </citation>
    <scope>NUCLEOTIDE SEQUENCE [LARGE SCALE GENOMIC DNA]</scope>
    <source>
        <strain evidence="5">CGMCC 1.4250</strain>
    </source>
</reference>
<dbReference type="RefSeq" id="WP_175495489.1">
    <property type="nucleotide sequence ID" value="NZ_FOTR01000011.1"/>
</dbReference>
<dbReference type="SMART" id="SM00646">
    <property type="entry name" value="Ami_3"/>
    <property type="match status" value="1"/>
</dbReference>
<dbReference type="Proteomes" id="UP000198565">
    <property type="component" value="Unassembled WGS sequence"/>
</dbReference>
<dbReference type="EMBL" id="FOTR01000011">
    <property type="protein sequence ID" value="SFM27109.1"/>
    <property type="molecule type" value="Genomic_DNA"/>
</dbReference>
<accession>A0A1I4PH33</accession>
<gene>
    <name evidence="4" type="ORF">SAMN04487943_11172</name>
</gene>
<evidence type="ECO:0000256" key="2">
    <source>
        <dbReference type="SAM" id="Coils"/>
    </source>
</evidence>
<dbReference type="GO" id="GO:0008745">
    <property type="term" value="F:N-acetylmuramoyl-L-alanine amidase activity"/>
    <property type="evidence" value="ECO:0007669"/>
    <property type="project" value="InterPro"/>
</dbReference>
<keyword evidence="1" id="KW-0378">Hydrolase</keyword>
<name>A0A1I4PH33_9BACI</name>
<dbReference type="SUPFAM" id="SSF47090">
    <property type="entry name" value="PGBD-like"/>
    <property type="match status" value="6"/>
</dbReference>
<organism evidence="4 5">
    <name type="scientific">Gracilibacillus orientalis</name>
    <dbReference type="NCBI Taxonomy" id="334253"/>
    <lineage>
        <taxon>Bacteria</taxon>
        <taxon>Bacillati</taxon>
        <taxon>Bacillota</taxon>
        <taxon>Bacilli</taxon>
        <taxon>Bacillales</taxon>
        <taxon>Bacillaceae</taxon>
        <taxon>Gracilibacillus</taxon>
    </lineage>
</organism>
<dbReference type="Pfam" id="PF01471">
    <property type="entry name" value="PG_binding_1"/>
    <property type="match status" value="6"/>
</dbReference>
<dbReference type="STRING" id="334253.SAMN04487943_11172"/>
<feature type="coiled-coil region" evidence="2">
    <location>
        <begin position="453"/>
        <end position="480"/>
    </location>
</feature>
<evidence type="ECO:0000313" key="4">
    <source>
        <dbReference type="EMBL" id="SFM27109.1"/>
    </source>
</evidence>
<feature type="domain" description="MurNAc-LAA" evidence="3">
    <location>
        <begin position="488"/>
        <end position="599"/>
    </location>
</feature>
<dbReference type="CDD" id="cd02696">
    <property type="entry name" value="MurNAc-LAA"/>
    <property type="match status" value="1"/>
</dbReference>
<evidence type="ECO:0000313" key="5">
    <source>
        <dbReference type="Proteomes" id="UP000198565"/>
    </source>
</evidence>
<dbReference type="InterPro" id="IPR002477">
    <property type="entry name" value="Peptidoglycan-bd-like"/>
</dbReference>
<dbReference type="Pfam" id="PF01520">
    <property type="entry name" value="Amidase_3"/>
    <property type="match status" value="1"/>
</dbReference>
<dbReference type="Gene3D" id="3.40.630.40">
    <property type="entry name" value="Zn-dependent exopeptidases"/>
    <property type="match status" value="1"/>
</dbReference>
<keyword evidence="5" id="KW-1185">Reference proteome</keyword>
<dbReference type="GO" id="GO:0030288">
    <property type="term" value="C:outer membrane-bounded periplasmic space"/>
    <property type="evidence" value="ECO:0007669"/>
    <property type="project" value="TreeGrafter"/>
</dbReference>
<proteinExistence type="predicted"/>
<dbReference type="Gene3D" id="1.10.101.10">
    <property type="entry name" value="PGBD-like superfamily/PGBD"/>
    <property type="match status" value="6"/>
</dbReference>
<evidence type="ECO:0000256" key="1">
    <source>
        <dbReference type="ARBA" id="ARBA00022801"/>
    </source>
</evidence>
<dbReference type="PANTHER" id="PTHR30404:SF0">
    <property type="entry name" value="N-ACETYLMURAMOYL-L-ALANINE AMIDASE AMIC"/>
    <property type="match status" value="1"/>
</dbReference>
<dbReference type="GO" id="GO:0009253">
    <property type="term" value="P:peptidoglycan catabolic process"/>
    <property type="evidence" value="ECO:0007669"/>
    <property type="project" value="InterPro"/>
</dbReference>
<dbReference type="InterPro" id="IPR036366">
    <property type="entry name" value="PGBDSf"/>
</dbReference>
<protein>
    <submittedName>
        <fullName evidence="4">Putative peptidoglycan binding domain-containing protein</fullName>
    </submittedName>
</protein>
<sequence length="607" mass="68950">EKIDELLRVSFYQGKTDSNVISLKEGITKLGFGGMNINEIYGNWTETRVRQFQNYYGLRATGVADPQTVKLANQIASSPFQEGETHEDTIELKKLLTWLGYGNMNINQIYGSFTETRVGQFQRDHGLKDHGIADGPTWDKLYEMVDTVFRVGNEHPGVVELKRNLTTLGFGNMNINEVYGNFTKTRVRQFQSNYGLSVTGQVGQETLAKIDDLLKKSLYKGKNDSDVISLKKDLTKLGFGNMNINEIYGGFTTTRMSQFQAYYGLRATGVADPQTVELLNKIVDTSYQYGKSHGSVKSLKEKLKRLGFGGMNINKVYGSYTAKRVSDFQNYYDLKVNGIVDPVTESLINEIYNSPYQSGKSHRDMKRFKEMLNSIGYGYINVNETFGSFSERQIKKFQSDHHLPNSGILDERTIDLLTYEYDNRVTKIFIDPGHGGYQPGASGYGLQEKDLVLDIALSAATQLEKNYKDIEVKLSRSKDVDRALEERTNMANDWKADYFVSFHNNSHNGQASGFESFIYNGKVSSAAMRHQQNIHQYLVNMLDVNNRGAKRADFSVLRKSIMPAILLEFLFIDNKEDNKLLRKKSYREWLGVITAEAIADSFNLKRK</sequence>
<keyword evidence="2" id="KW-0175">Coiled coil</keyword>
<dbReference type="PANTHER" id="PTHR30404">
    <property type="entry name" value="N-ACETYLMURAMOYL-L-ALANINE AMIDASE"/>
    <property type="match status" value="1"/>
</dbReference>